<dbReference type="InterPro" id="IPR008030">
    <property type="entry name" value="NmrA-like"/>
</dbReference>
<dbReference type="EMBL" id="GL377305">
    <property type="protein sequence ID" value="EFI98141.1"/>
    <property type="molecule type" value="Genomic_DNA"/>
</dbReference>
<keyword evidence="1" id="KW-0521">NADP</keyword>
<dbReference type="Gene3D" id="3.40.50.720">
    <property type="entry name" value="NAD(P)-binding Rossmann-like Domain"/>
    <property type="match status" value="1"/>
</dbReference>
<dbReference type="PANTHER" id="PTHR47706:SF9">
    <property type="entry name" value="NMRA-LIKE DOMAIN-CONTAINING PROTEIN-RELATED"/>
    <property type="match status" value="1"/>
</dbReference>
<dbReference type="InParanoid" id="D8Q2L4"/>
<feature type="domain" description="NmrA-like" evidence="3">
    <location>
        <begin position="7"/>
        <end position="250"/>
    </location>
</feature>
<evidence type="ECO:0000259" key="3">
    <source>
        <dbReference type="Pfam" id="PF05368"/>
    </source>
</evidence>
<keyword evidence="2" id="KW-0560">Oxidoreductase</keyword>
<dbReference type="AlphaFoldDB" id="D8Q2L4"/>
<protein>
    <recommendedName>
        <fullName evidence="3">NmrA-like domain-containing protein</fullName>
    </recommendedName>
</protein>
<evidence type="ECO:0000256" key="2">
    <source>
        <dbReference type="ARBA" id="ARBA00023002"/>
    </source>
</evidence>
<proteinExistence type="predicted"/>
<dbReference type="InterPro" id="IPR051609">
    <property type="entry name" value="NmrA/Isoflavone_reductase-like"/>
</dbReference>
<reference evidence="4 5" key="1">
    <citation type="journal article" date="2010" name="Nat. Biotechnol.">
        <title>Genome sequence of the model mushroom Schizophyllum commune.</title>
        <authorList>
            <person name="Ohm R.A."/>
            <person name="de Jong J.F."/>
            <person name="Lugones L.G."/>
            <person name="Aerts A."/>
            <person name="Kothe E."/>
            <person name="Stajich J.E."/>
            <person name="de Vries R.P."/>
            <person name="Record E."/>
            <person name="Levasseur A."/>
            <person name="Baker S.E."/>
            <person name="Bartholomew K.A."/>
            <person name="Coutinho P.M."/>
            <person name="Erdmann S."/>
            <person name="Fowler T.J."/>
            <person name="Gathman A.C."/>
            <person name="Lombard V."/>
            <person name="Henrissat B."/>
            <person name="Knabe N."/>
            <person name="Kuees U."/>
            <person name="Lilly W.W."/>
            <person name="Lindquist E."/>
            <person name="Lucas S."/>
            <person name="Magnuson J.K."/>
            <person name="Piumi F."/>
            <person name="Raudaskoski M."/>
            <person name="Salamov A."/>
            <person name="Schmutz J."/>
            <person name="Schwarze F.W.M.R."/>
            <person name="vanKuyk P.A."/>
            <person name="Horton J.S."/>
            <person name="Grigoriev I.V."/>
            <person name="Woesten H.A.B."/>
        </authorList>
    </citation>
    <scope>NUCLEOTIDE SEQUENCE [LARGE SCALE GENOMIC DNA]</scope>
    <source>
        <strain evidence="5">H4-8 / FGSC 9210</strain>
    </source>
</reference>
<dbReference type="VEuPathDB" id="FungiDB:SCHCODRAFT_02570968"/>
<dbReference type="InterPro" id="IPR036291">
    <property type="entry name" value="NAD(P)-bd_dom_sf"/>
</dbReference>
<dbReference type="Proteomes" id="UP000007431">
    <property type="component" value="Unassembled WGS sequence"/>
</dbReference>
<dbReference type="Gene3D" id="3.90.25.10">
    <property type="entry name" value="UDP-galactose 4-epimerase, domain 1"/>
    <property type="match status" value="1"/>
</dbReference>
<gene>
    <name evidence="4" type="ORF">SCHCODRAFT_54857</name>
</gene>
<evidence type="ECO:0000313" key="4">
    <source>
        <dbReference type="EMBL" id="EFI98141.1"/>
    </source>
</evidence>
<dbReference type="HOGENOM" id="CLU_044876_6_0_1"/>
<dbReference type="Pfam" id="PF05368">
    <property type="entry name" value="NmrA"/>
    <property type="match status" value="1"/>
</dbReference>
<organism evidence="5">
    <name type="scientific">Schizophyllum commune (strain H4-8 / FGSC 9210)</name>
    <name type="common">Split gill fungus</name>
    <dbReference type="NCBI Taxonomy" id="578458"/>
    <lineage>
        <taxon>Eukaryota</taxon>
        <taxon>Fungi</taxon>
        <taxon>Dikarya</taxon>
        <taxon>Basidiomycota</taxon>
        <taxon>Agaricomycotina</taxon>
        <taxon>Agaricomycetes</taxon>
        <taxon>Agaricomycetidae</taxon>
        <taxon>Agaricales</taxon>
        <taxon>Schizophyllaceae</taxon>
        <taxon>Schizophyllum</taxon>
    </lineage>
</organism>
<name>D8Q2L4_SCHCM</name>
<evidence type="ECO:0000313" key="5">
    <source>
        <dbReference type="Proteomes" id="UP000007431"/>
    </source>
</evidence>
<dbReference type="GO" id="GO:0016491">
    <property type="term" value="F:oxidoreductase activity"/>
    <property type="evidence" value="ECO:0007669"/>
    <property type="project" value="UniProtKB-KW"/>
</dbReference>
<sequence>MSSTQTKPLVVIFGATGETGQSIINGLLRTNAFRVAAVTRSLFKPAVAELAAKGVALHKFDLLAAEQGRLDESAWQARLQDILTGADTVIAVVHPSCIEVQRKIADAAKAVGVKRFVPNDFGTSAPAGVQGLHDRKLAIREYIRQIGLGHTFIEVAWWMQFAVIYPVHYTGIDSSMSRHVIGEGKTRFAVTDLFHIGDYVAHVIRDDRTLNQTVFIWEDEITQQQAWELAVKKLGEDILKTKIERSDSRNTSQHPEADFLKALDAARAAGSEQIVQRYVHEYWYSMHIRGDNVVEKAKALGALDFKELYPNVQTPSFKEFVKGVYASENPYVPHGDAYE</sequence>
<dbReference type="OMA" id="PIPINIM"/>
<dbReference type="eggNOG" id="ENOG502QPMY">
    <property type="taxonomic scope" value="Eukaryota"/>
</dbReference>
<dbReference type="PANTHER" id="PTHR47706">
    <property type="entry name" value="NMRA-LIKE FAMILY PROTEIN"/>
    <property type="match status" value="1"/>
</dbReference>
<keyword evidence="5" id="KW-1185">Reference proteome</keyword>
<dbReference type="SUPFAM" id="SSF51735">
    <property type="entry name" value="NAD(P)-binding Rossmann-fold domains"/>
    <property type="match status" value="1"/>
</dbReference>
<accession>D8Q2L4</accession>
<evidence type="ECO:0000256" key="1">
    <source>
        <dbReference type="ARBA" id="ARBA00022857"/>
    </source>
</evidence>